<dbReference type="Gene3D" id="3.40.800.10">
    <property type="entry name" value="Ureohydrolase domain"/>
    <property type="match status" value="1"/>
</dbReference>
<dbReference type="Proteomes" id="UP000094053">
    <property type="component" value="Unassembled WGS sequence"/>
</dbReference>
<feature type="binding site" evidence="4">
    <location>
        <position position="152"/>
    </location>
    <ligand>
        <name>Mn(2+)</name>
        <dbReference type="ChEBI" id="CHEBI:29035"/>
        <label>1</label>
    </ligand>
</feature>
<dbReference type="PANTHER" id="PTHR11358">
    <property type="entry name" value="ARGINASE/AGMATINASE"/>
    <property type="match status" value="1"/>
</dbReference>
<feature type="binding site" evidence="4">
    <location>
        <position position="148"/>
    </location>
    <ligand>
        <name>Mn(2+)</name>
        <dbReference type="ChEBI" id="CHEBI:29035"/>
        <label>1</label>
    </ligand>
</feature>
<evidence type="ECO:0000256" key="1">
    <source>
        <dbReference type="ARBA" id="ARBA00009227"/>
    </source>
</evidence>
<comment type="caution">
    <text evidence="6">The sequence shown here is derived from an EMBL/GenBank/DDBJ whole genome shotgun (WGS) entry which is preliminary data.</text>
</comment>
<evidence type="ECO:0000313" key="6">
    <source>
        <dbReference type="EMBL" id="ODQ90507.1"/>
    </source>
</evidence>
<dbReference type="PRINTS" id="PR00116">
    <property type="entry name" value="ARGINASE"/>
</dbReference>
<name>A0A1E3RM72_MYCFV</name>
<dbReference type="Pfam" id="PF00491">
    <property type="entry name" value="Arginase"/>
    <property type="match status" value="1"/>
</dbReference>
<evidence type="ECO:0000256" key="2">
    <source>
        <dbReference type="ARBA" id="ARBA00022723"/>
    </source>
</evidence>
<dbReference type="SUPFAM" id="SSF52768">
    <property type="entry name" value="Arginase/deacetylase"/>
    <property type="match status" value="1"/>
</dbReference>
<accession>A0A1E3RM72</accession>
<dbReference type="PROSITE" id="PS51409">
    <property type="entry name" value="ARGINASE_2"/>
    <property type="match status" value="1"/>
</dbReference>
<dbReference type="PANTHER" id="PTHR11358:SF26">
    <property type="entry name" value="GUANIDINO ACID HYDROLASE, MITOCHONDRIAL"/>
    <property type="match status" value="1"/>
</dbReference>
<dbReference type="GO" id="GO:0008783">
    <property type="term" value="F:agmatinase activity"/>
    <property type="evidence" value="ECO:0007669"/>
    <property type="project" value="TreeGrafter"/>
</dbReference>
<evidence type="ECO:0000256" key="4">
    <source>
        <dbReference type="PIRSR" id="PIRSR036979-1"/>
    </source>
</evidence>
<feature type="binding site" evidence="4">
    <location>
        <position position="123"/>
    </location>
    <ligand>
        <name>Mn(2+)</name>
        <dbReference type="ChEBI" id="CHEBI:29035"/>
        <label>1</label>
    </ligand>
</feature>
<dbReference type="InterPro" id="IPR006035">
    <property type="entry name" value="Ureohydrolase"/>
</dbReference>
<dbReference type="InterPro" id="IPR020855">
    <property type="entry name" value="Ureohydrolase_Mn_BS"/>
</dbReference>
<comment type="similarity">
    <text evidence="1">Belongs to the arginase family. Agmatinase subfamily.</text>
</comment>
<keyword evidence="3 5" id="KW-0378">Hydrolase</keyword>
<evidence type="ECO:0000313" key="7">
    <source>
        <dbReference type="Proteomes" id="UP000094053"/>
    </source>
</evidence>
<gene>
    <name evidence="6" type="ORF">BHQ18_10760</name>
</gene>
<keyword evidence="7" id="KW-1185">Reference proteome</keyword>
<dbReference type="PIRSF" id="PIRSF036979">
    <property type="entry name" value="Arginase"/>
    <property type="match status" value="1"/>
</dbReference>
<dbReference type="STRING" id="1776.BHQ18_10760"/>
<dbReference type="CDD" id="cd09990">
    <property type="entry name" value="Agmatinase-like"/>
    <property type="match status" value="1"/>
</dbReference>
<dbReference type="AlphaFoldDB" id="A0A1E3RM72"/>
<proteinExistence type="inferred from homology"/>
<dbReference type="EMBL" id="MIHA01000006">
    <property type="protein sequence ID" value="ODQ90507.1"/>
    <property type="molecule type" value="Genomic_DNA"/>
</dbReference>
<evidence type="ECO:0000256" key="3">
    <source>
        <dbReference type="ARBA" id="ARBA00022801"/>
    </source>
</evidence>
<feature type="binding site" evidence="4">
    <location>
        <position position="150"/>
    </location>
    <ligand>
        <name>Mn(2+)</name>
        <dbReference type="ChEBI" id="CHEBI:29035"/>
        <label>1</label>
    </ligand>
</feature>
<feature type="binding site" evidence="4">
    <location>
        <position position="241"/>
    </location>
    <ligand>
        <name>Mn(2+)</name>
        <dbReference type="ChEBI" id="CHEBI:29035"/>
        <label>1</label>
    </ligand>
</feature>
<evidence type="ECO:0000256" key="5">
    <source>
        <dbReference type="RuleBase" id="RU003684"/>
    </source>
</evidence>
<dbReference type="InterPro" id="IPR023696">
    <property type="entry name" value="Ureohydrolase_dom_sf"/>
</dbReference>
<feature type="binding site" evidence="4">
    <location>
        <position position="243"/>
    </location>
    <ligand>
        <name>Mn(2+)</name>
        <dbReference type="ChEBI" id="CHEBI:29035"/>
        <label>1</label>
    </ligand>
</feature>
<reference evidence="7" key="1">
    <citation type="submission" date="2016-09" db="EMBL/GenBank/DDBJ databases">
        <authorList>
            <person name="Greninger A.L."/>
            <person name="Jerome K.R."/>
            <person name="Mcnair B."/>
            <person name="Wallis C."/>
            <person name="Fang F."/>
        </authorList>
    </citation>
    <scope>NUCLEOTIDE SEQUENCE [LARGE SCALE GENOMIC DNA]</scope>
    <source>
        <strain evidence="7">M6</strain>
    </source>
</reference>
<dbReference type="PROSITE" id="PS01053">
    <property type="entry name" value="ARGINASE_1"/>
    <property type="match status" value="1"/>
</dbReference>
<sequence length="335" mass="36321">MAEQLELAYAGVASFGHRPFLTEPEQLESWRPDVAIVGAPFDIATTNRPGARFGPRAIRATAYEPGTYHMDLGLEIFDWLEVVDFGDAYCPHGQTEISHANIRERVHTVASRGIVPVVLGGDHSITWPAATAVADVHGYGNVGIVHFDAHADTADEIEGNLASHGTPMRRLIESGAVPGANFVQVGLRGYWPPQDTFEWMLEQRMTWHTMQEIWERGFKDVMRDAVAEALAKADKLYVSVDIDVLDPAHAPGTGTPEPGGITTADLLRMVRQLCRDHDVVGVDVVEVAPAYDHAELTVNAAHRVVFEALSGMAARRRDAAGAEPGPPARPATGAD</sequence>
<keyword evidence="4" id="KW-0464">Manganese</keyword>
<dbReference type="NCBIfam" id="TIGR01230">
    <property type="entry name" value="agmatinase"/>
    <property type="match status" value="1"/>
</dbReference>
<dbReference type="InterPro" id="IPR005925">
    <property type="entry name" value="Agmatinase-rel"/>
</dbReference>
<dbReference type="OrthoDB" id="9788689at2"/>
<keyword evidence="2 4" id="KW-0479">Metal-binding</keyword>
<comment type="cofactor">
    <cofactor evidence="4">
        <name>Mn(2+)</name>
        <dbReference type="ChEBI" id="CHEBI:29035"/>
    </cofactor>
    <text evidence="4">Binds 2 manganese ions per subunit.</text>
</comment>
<dbReference type="GO" id="GO:0046872">
    <property type="term" value="F:metal ion binding"/>
    <property type="evidence" value="ECO:0007669"/>
    <property type="project" value="UniProtKB-KW"/>
</dbReference>
<protein>
    <submittedName>
        <fullName evidence="6">Agmatinase</fullName>
    </submittedName>
</protein>
<organism evidence="6 7">
    <name type="scientific">Mycolicibacterium flavescens</name>
    <name type="common">Mycobacterium flavescens</name>
    <dbReference type="NCBI Taxonomy" id="1776"/>
    <lineage>
        <taxon>Bacteria</taxon>
        <taxon>Bacillati</taxon>
        <taxon>Actinomycetota</taxon>
        <taxon>Actinomycetes</taxon>
        <taxon>Mycobacteriales</taxon>
        <taxon>Mycobacteriaceae</taxon>
        <taxon>Mycolicibacterium</taxon>
    </lineage>
</organism>
<dbReference type="GO" id="GO:0033389">
    <property type="term" value="P:putrescine biosynthetic process from arginine, via agmatine"/>
    <property type="evidence" value="ECO:0007669"/>
    <property type="project" value="TreeGrafter"/>
</dbReference>